<dbReference type="KEGG" id="hhy:Halhy_3193"/>
<comment type="function">
    <text evidence="7">Catalyzes the transfer of the diacylglyceryl group from phosphatidylglycerol to the sulfhydryl group of the N-terminal cysteine of a prolipoprotein, the first step in the formation of mature lipoproteins.</text>
</comment>
<feature type="transmembrane region" description="Helical" evidence="7">
    <location>
        <begin position="205"/>
        <end position="223"/>
    </location>
</feature>
<dbReference type="RefSeq" id="WP_013765595.1">
    <property type="nucleotide sequence ID" value="NC_015510.1"/>
</dbReference>
<feature type="binding site" evidence="7">
    <location>
        <position position="141"/>
    </location>
    <ligand>
        <name>a 1,2-diacyl-sn-glycero-3-phospho-(1'-sn-glycerol)</name>
        <dbReference type="ChEBI" id="CHEBI:64716"/>
    </ligand>
</feature>
<dbReference type="GO" id="GO:0042158">
    <property type="term" value="P:lipoprotein biosynthetic process"/>
    <property type="evidence" value="ECO:0007669"/>
    <property type="project" value="UniProtKB-UniRule"/>
</dbReference>
<keyword evidence="7" id="KW-0997">Cell inner membrane</keyword>
<dbReference type="HAMAP" id="MF_01147">
    <property type="entry name" value="Lgt"/>
    <property type="match status" value="1"/>
</dbReference>
<reference evidence="8 9" key="1">
    <citation type="journal article" date="2011" name="Stand. Genomic Sci.">
        <title>Complete genome sequence of Haliscomenobacter hydrossis type strain (O).</title>
        <authorList>
            <consortium name="US DOE Joint Genome Institute (JGI-PGF)"/>
            <person name="Daligault H."/>
            <person name="Lapidus A."/>
            <person name="Zeytun A."/>
            <person name="Nolan M."/>
            <person name="Lucas S."/>
            <person name="Del Rio T.G."/>
            <person name="Tice H."/>
            <person name="Cheng J.F."/>
            <person name="Tapia R."/>
            <person name="Han C."/>
            <person name="Goodwin L."/>
            <person name="Pitluck S."/>
            <person name="Liolios K."/>
            <person name="Pagani I."/>
            <person name="Ivanova N."/>
            <person name="Huntemann M."/>
            <person name="Mavromatis K."/>
            <person name="Mikhailova N."/>
            <person name="Pati A."/>
            <person name="Chen A."/>
            <person name="Palaniappan K."/>
            <person name="Land M."/>
            <person name="Hauser L."/>
            <person name="Brambilla E.M."/>
            <person name="Rohde M."/>
            <person name="Verbarg S."/>
            <person name="Goker M."/>
            <person name="Bristow J."/>
            <person name="Eisen J.A."/>
            <person name="Markowitz V."/>
            <person name="Hugenholtz P."/>
            <person name="Kyrpides N.C."/>
            <person name="Klenk H.P."/>
            <person name="Woyke T."/>
        </authorList>
    </citation>
    <scope>NUCLEOTIDE SEQUENCE [LARGE SCALE GENOMIC DNA]</scope>
    <source>
        <strain evidence="9">ATCC 27775 / DSM 1100 / LMG 10767 / O</strain>
    </source>
</reference>
<feature type="transmembrane region" description="Helical" evidence="7">
    <location>
        <begin position="177"/>
        <end position="196"/>
    </location>
</feature>
<keyword evidence="2 7" id="KW-1003">Cell membrane</keyword>
<dbReference type="UniPathway" id="UPA00664"/>
<dbReference type="AlphaFoldDB" id="F4KRW7"/>
<dbReference type="STRING" id="760192.Halhy_3193"/>
<protein>
    <recommendedName>
        <fullName evidence="7">Phosphatidylglycerol--prolipoprotein diacylglyceryl transferase</fullName>
        <ecNumber evidence="7">2.5.1.145</ecNumber>
    </recommendedName>
</protein>
<keyword evidence="9" id="KW-1185">Reference proteome</keyword>
<feature type="transmembrane region" description="Helical" evidence="7">
    <location>
        <begin position="97"/>
        <end position="114"/>
    </location>
</feature>
<feature type="transmembrane region" description="Helical" evidence="7">
    <location>
        <begin position="24"/>
        <end position="45"/>
    </location>
</feature>
<comment type="pathway">
    <text evidence="7">Protein modification; lipoprotein biosynthesis (diacylglyceryl transfer).</text>
</comment>
<feature type="transmembrane region" description="Helical" evidence="7">
    <location>
        <begin position="121"/>
        <end position="142"/>
    </location>
</feature>
<feature type="transmembrane region" description="Helical" evidence="7">
    <location>
        <begin position="243"/>
        <end position="260"/>
    </location>
</feature>
<dbReference type="HOGENOM" id="CLU_013386_1_0_10"/>
<comment type="subcellular location">
    <subcellularLocation>
        <location evidence="7">Cell inner membrane</location>
        <topology evidence="7">Multi-pass membrane protein</topology>
    </subcellularLocation>
</comment>
<gene>
    <name evidence="7" type="primary">lgt</name>
    <name evidence="8" type="ordered locus">Halhy_3193</name>
</gene>
<dbReference type="NCBIfam" id="TIGR00544">
    <property type="entry name" value="lgt"/>
    <property type="match status" value="1"/>
</dbReference>
<sequence>MLLNFVHWNASPEIISIGPITLRWYGLLFASGFLIGLFIVRKMFLEEKAPEEWLDKAFVYIVVGAVVGARLGHVFFYDWPYYSQHLAEIPQVWKGGLASHGGAIGIILSLWIFSKRVSKKPLLWILDKVVVPTALAGCFIRLGNLMNSEILGNPTTVSWGFVFERVDGPNGLARHPVQLYESLSYLISFVVLYYTYWRTEKRHKLGYLFGLFMIFIWGIRFIMEYFKSSQGGFETAFNNVLSTGQLLSIPFVLIGVYFVLRPVKATV</sequence>
<evidence type="ECO:0000256" key="2">
    <source>
        <dbReference type="ARBA" id="ARBA00022475"/>
    </source>
</evidence>
<evidence type="ECO:0000256" key="1">
    <source>
        <dbReference type="ARBA" id="ARBA00007150"/>
    </source>
</evidence>
<dbReference type="PANTHER" id="PTHR30589">
    <property type="entry name" value="PROLIPOPROTEIN DIACYLGLYCERYL TRANSFERASE"/>
    <property type="match status" value="1"/>
</dbReference>
<keyword evidence="4 7" id="KW-0812">Transmembrane</keyword>
<dbReference type="Proteomes" id="UP000008461">
    <property type="component" value="Chromosome"/>
</dbReference>
<evidence type="ECO:0000256" key="6">
    <source>
        <dbReference type="ARBA" id="ARBA00023136"/>
    </source>
</evidence>
<evidence type="ECO:0000313" key="9">
    <source>
        <dbReference type="Proteomes" id="UP000008461"/>
    </source>
</evidence>
<evidence type="ECO:0000256" key="7">
    <source>
        <dbReference type="HAMAP-Rule" id="MF_01147"/>
    </source>
</evidence>
<dbReference type="Pfam" id="PF01790">
    <property type="entry name" value="LGT"/>
    <property type="match status" value="1"/>
</dbReference>
<accession>F4KRW7</accession>
<feature type="transmembrane region" description="Helical" evidence="7">
    <location>
        <begin position="57"/>
        <end position="77"/>
    </location>
</feature>
<proteinExistence type="inferred from homology"/>
<keyword evidence="5 7" id="KW-1133">Transmembrane helix</keyword>
<dbReference type="PANTHER" id="PTHR30589:SF0">
    <property type="entry name" value="PHOSPHATIDYLGLYCEROL--PROLIPOPROTEIN DIACYLGLYCERYL TRANSFERASE"/>
    <property type="match status" value="1"/>
</dbReference>
<evidence type="ECO:0000256" key="4">
    <source>
        <dbReference type="ARBA" id="ARBA00022692"/>
    </source>
</evidence>
<dbReference type="GO" id="GO:0005886">
    <property type="term" value="C:plasma membrane"/>
    <property type="evidence" value="ECO:0007669"/>
    <property type="project" value="UniProtKB-SubCell"/>
</dbReference>
<reference key="2">
    <citation type="submission" date="2011-04" db="EMBL/GenBank/DDBJ databases">
        <title>Complete sequence of chromosome of Haliscomenobacter hydrossis DSM 1100.</title>
        <authorList>
            <consortium name="US DOE Joint Genome Institute (JGI-PGF)"/>
            <person name="Lucas S."/>
            <person name="Han J."/>
            <person name="Lapidus A."/>
            <person name="Bruce D."/>
            <person name="Goodwin L."/>
            <person name="Pitluck S."/>
            <person name="Peters L."/>
            <person name="Kyrpides N."/>
            <person name="Mavromatis K."/>
            <person name="Ivanova N."/>
            <person name="Ovchinnikova G."/>
            <person name="Pagani I."/>
            <person name="Daligault H."/>
            <person name="Detter J.C."/>
            <person name="Han C."/>
            <person name="Land M."/>
            <person name="Hauser L."/>
            <person name="Markowitz V."/>
            <person name="Cheng J.-F."/>
            <person name="Hugenholtz P."/>
            <person name="Woyke T."/>
            <person name="Wu D."/>
            <person name="Verbarg S."/>
            <person name="Frueling A."/>
            <person name="Brambilla E."/>
            <person name="Klenk H.-P."/>
            <person name="Eisen J.A."/>
        </authorList>
    </citation>
    <scope>NUCLEOTIDE SEQUENCE</scope>
    <source>
        <strain>DSM 1100</strain>
    </source>
</reference>
<evidence type="ECO:0000256" key="5">
    <source>
        <dbReference type="ARBA" id="ARBA00022989"/>
    </source>
</evidence>
<dbReference type="InterPro" id="IPR001640">
    <property type="entry name" value="Lgt"/>
</dbReference>
<dbReference type="EC" id="2.5.1.145" evidence="7"/>
<keyword evidence="6 7" id="KW-0472">Membrane</keyword>
<dbReference type="GO" id="GO:0008961">
    <property type="term" value="F:phosphatidylglycerol-prolipoprotein diacylglyceryl transferase activity"/>
    <property type="evidence" value="ECO:0007669"/>
    <property type="project" value="UniProtKB-UniRule"/>
</dbReference>
<organism evidence="8 9">
    <name type="scientific">Haliscomenobacter hydrossis (strain ATCC 27775 / DSM 1100 / LMG 10767 / O)</name>
    <dbReference type="NCBI Taxonomy" id="760192"/>
    <lineage>
        <taxon>Bacteria</taxon>
        <taxon>Pseudomonadati</taxon>
        <taxon>Bacteroidota</taxon>
        <taxon>Saprospiria</taxon>
        <taxon>Saprospirales</taxon>
        <taxon>Haliscomenobacteraceae</taxon>
        <taxon>Haliscomenobacter</taxon>
    </lineage>
</organism>
<evidence type="ECO:0000313" key="8">
    <source>
        <dbReference type="EMBL" id="AEE51054.1"/>
    </source>
</evidence>
<comment type="catalytic activity">
    <reaction evidence="7">
        <text>L-cysteinyl-[prolipoprotein] + a 1,2-diacyl-sn-glycero-3-phospho-(1'-sn-glycerol) = an S-1,2-diacyl-sn-glyceryl-L-cysteinyl-[prolipoprotein] + sn-glycerol 1-phosphate + H(+)</text>
        <dbReference type="Rhea" id="RHEA:56712"/>
        <dbReference type="Rhea" id="RHEA-COMP:14679"/>
        <dbReference type="Rhea" id="RHEA-COMP:14680"/>
        <dbReference type="ChEBI" id="CHEBI:15378"/>
        <dbReference type="ChEBI" id="CHEBI:29950"/>
        <dbReference type="ChEBI" id="CHEBI:57685"/>
        <dbReference type="ChEBI" id="CHEBI:64716"/>
        <dbReference type="ChEBI" id="CHEBI:140658"/>
        <dbReference type="EC" id="2.5.1.145"/>
    </reaction>
</comment>
<keyword evidence="3 7" id="KW-0808">Transferase</keyword>
<dbReference type="eggNOG" id="COG0682">
    <property type="taxonomic scope" value="Bacteria"/>
</dbReference>
<dbReference type="OrthoDB" id="871140at2"/>
<evidence type="ECO:0000256" key="3">
    <source>
        <dbReference type="ARBA" id="ARBA00022679"/>
    </source>
</evidence>
<dbReference type="EMBL" id="CP002691">
    <property type="protein sequence ID" value="AEE51054.1"/>
    <property type="molecule type" value="Genomic_DNA"/>
</dbReference>
<name>F4KRW7_HALH1</name>
<comment type="similarity">
    <text evidence="1 7">Belongs to the Lgt family.</text>
</comment>